<dbReference type="InterPro" id="IPR038324">
    <property type="entry name" value="Rpb4/RPC9_sf"/>
</dbReference>
<dbReference type="InterPro" id="IPR005574">
    <property type="entry name" value="Rpb4/RPC9"/>
</dbReference>
<dbReference type="InterPro" id="IPR050611">
    <property type="entry name" value="ABCF"/>
</dbReference>
<feature type="domain" description="ABC transporter" evidence="13">
    <location>
        <begin position="302"/>
        <end position="548"/>
    </location>
</feature>
<comment type="similarity">
    <text evidence="2">Belongs to the ABC transporter superfamily. ABCF family. EF3 subfamily.</text>
</comment>
<dbReference type="GO" id="GO:0000428">
    <property type="term" value="C:DNA-directed RNA polymerase complex"/>
    <property type="evidence" value="ECO:0007669"/>
    <property type="project" value="UniProtKB-KW"/>
</dbReference>
<dbReference type="InterPro" id="IPR032781">
    <property type="entry name" value="ABC_tran_Xtn"/>
</dbReference>
<keyword evidence="7 14" id="KW-0067">ATP-binding</keyword>
<keyword evidence="4" id="KW-0597">Phosphoprotein</keyword>
<dbReference type="InterPro" id="IPR006590">
    <property type="entry name" value="RNA_pol_Rpb4/RPC9_core"/>
</dbReference>
<gene>
    <name evidence="14" type="ORF">ROHU_018611</name>
</gene>
<evidence type="ECO:0000313" key="14">
    <source>
        <dbReference type="EMBL" id="RXN29293.1"/>
    </source>
</evidence>
<dbReference type="CDD" id="cd03221">
    <property type="entry name" value="ABCF_EF-3"/>
    <property type="match status" value="2"/>
</dbReference>
<keyword evidence="16" id="KW-1267">Proteomics identification</keyword>
<feature type="domain" description="ABC transporter" evidence="13">
    <location>
        <begin position="616"/>
        <end position="831"/>
    </location>
</feature>
<keyword evidence="15" id="KW-1185">Reference proteome</keyword>
<reference evidence="14 15" key="1">
    <citation type="submission" date="2018-03" db="EMBL/GenBank/DDBJ databases">
        <title>Draft genome sequence of Rohu Carp (Labeo rohita).</title>
        <authorList>
            <person name="Das P."/>
            <person name="Kushwaha B."/>
            <person name="Joshi C.G."/>
            <person name="Kumar D."/>
            <person name="Nagpure N.S."/>
            <person name="Sahoo L."/>
            <person name="Das S.P."/>
            <person name="Bit A."/>
            <person name="Patnaik S."/>
            <person name="Meher P.K."/>
            <person name="Jayasankar P."/>
            <person name="Koringa P.G."/>
            <person name="Patel N.V."/>
            <person name="Hinsu A.T."/>
            <person name="Kumar R."/>
            <person name="Pandey M."/>
            <person name="Agarwal S."/>
            <person name="Srivastava S."/>
            <person name="Singh M."/>
            <person name="Iquebal M.A."/>
            <person name="Jaiswal S."/>
            <person name="Angadi U.B."/>
            <person name="Kumar N."/>
            <person name="Raza M."/>
            <person name="Shah T.M."/>
            <person name="Rai A."/>
            <person name="Jena J.K."/>
        </authorList>
    </citation>
    <scope>NUCLEOTIDE SEQUENCE [LARGE SCALE GENOMIC DNA]</scope>
    <source>
        <strain evidence="14">DASCIFA01</strain>
        <tissue evidence="14">Testis</tissue>
    </source>
</reference>
<dbReference type="GO" id="GO:0006352">
    <property type="term" value="P:DNA-templated transcription initiation"/>
    <property type="evidence" value="ECO:0007669"/>
    <property type="project" value="InterPro"/>
</dbReference>
<feature type="region of interest" description="Disordered" evidence="12">
    <location>
        <begin position="251"/>
        <end position="295"/>
    </location>
</feature>
<dbReference type="Pfam" id="PF12848">
    <property type="entry name" value="ABC_tran_Xtn"/>
    <property type="match status" value="1"/>
</dbReference>
<dbReference type="SMART" id="SM00382">
    <property type="entry name" value="AAA"/>
    <property type="match status" value="2"/>
</dbReference>
<dbReference type="FunFam" id="3.40.50.300:FF:000104">
    <property type="entry name" value="ATP-binding cassette sub-family F member 3"/>
    <property type="match status" value="1"/>
</dbReference>
<evidence type="ECO:0000256" key="9">
    <source>
        <dbReference type="ARBA" id="ARBA00023118"/>
    </source>
</evidence>
<feature type="compositionally biased region" description="Basic and acidic residues" evidence="12">
    <location>
        <begin position="285"/>
        <end position="295"/>
    </location>
</feature>
<dbReference type="GO" id="GO:0051607">
    <property type="term" value="P:defense response to virus"/>
    <property type="evidence" value="ECO:0007669"/>
    <property type="project" value="UniProtKB-KW"/>
</dbReference>
<dbReference type="SUPFAM" id="SSF47819">
    <property type="entry name" value="HRDC-like"/>
    <property type="match status" value="1"/>
</dbReference>
<dbReference type="InterPro" id="IPR003439">
    <property type="entry name" value="ABC_transporter-like_ATP-bd"/>
</dbReference>
<evidence type="ECO:0000256" key="7">
    <source>
        <dbReference type="ARBA" id="ARBA00022840"/>
    </source>
</evidence>
<dbReference type="Pfam" id="PF26051">
    <property type="entry name" value="PWI_ABCF3"/>
    <property type="match status" value="1"/>
</dbReference>
<dbReference type="InterPro" id="IPR058770">
    <property type="entry name" value="PWI_ABCF3"/>
</dbReference>
<dbReference type="InterPro" id="IPR017871">
    <property type="entry name" value="ABC_transporter-like_CS"/>
</dbReference>
<evidence type="ECO:0000256" key="11">
    <source>
        <dbReference type="ARBA" id="ARBA00073919"/>
    </source>
</evidence>
<dbReference type="InterPro" id="IPR003593">
    <property type="entry name" value="AAA+_ATPase"/>
</dbReference>
<evidence type="ECO:0007829" key="16">
    <source>
        <dbReference type="PeptideAtlas" id="A0A498NA79"/>
    </source>
</evidence>
<dbReference type="InterPro" id="IPR010997">
    <property type="entry name" value="HRDC-like_sf"/>
</dbReference>
<evidence type="ECO:0000256" key="5">
    <source>
        <dbReference type="ARBA" id="ARBA00022737"/>
    </source>
</evidence>
<keyword evidence="5" id="KW-0677">Repeat</keyword>
<name>A0A498NA79_LABRO</name>
<dbReference type="EMBL" id="QBIY01011806">
    <property type="protein sequence ID" value="RXN29293.1"/>
    <property type="molecule type" value="Genomic_DNA"/>
</dbReference>
<evidence type="ECO:0000256" key="3">
    <source>
        <dbReference type="ARBA" id="ARBA00022478"/>
    </source>
</evidence>
<organism evidence="14 15">
    <name type="scientific">Labeo rohita</name>
    <name type="common">Indian major carp</name>
    <name type="synonym">Cyprinus rohita</name>
    <dbReference type="NCBI Taxonomy" id="84645"/>
    <lineage>
        <taxon>Eukaryota</taxon>
        <taxon>Metazoa</taxon>
        <taxon>Chordata</taxon>
        <taxon>Craniata</taxon>
        <taxon>Vertebrata</taxon>
        <taxon>Euteleostomi</taxon>
        <taxon>Actinopterygii</taxon>
        <taxon>Neopterygii</taxon>
        <taxon>Teleostei</taxon>
        <taxon>Ostariophysi</taxon>
        <taxon>Cypriniformes</taxon>
        <taxon>Cyprinidae</taxon>
        <taxon>Labeoninae</taxon>
        <taxon>Labeonini</taxon>
        <taxon>Labeo</taxon>
    </lineage>
</organism>
<dbReference type="PANTHER" id="PTHR19211:SF117">
    <property type="entry name" value="ATP-BINDING CASSETTE SUB-FAMILY F MEMBER 3"/>
    <property type="match status" value="1"/>
</dbReference>
<evidence type="ECO:0000256" key="4">
    <source>
        <dbReference type="ARBA" id="ARBA00022553"/>
    </source>
</evidence>
<dbReference type="InterPro" id="IPR027417">
    <property type="entry name" value="P-loop_NTPase"/>
</dbReference>
<dbReference type="Proteomes" id="UP000290572">
    <property type="component" value="Unassembled WGS sequence"/>
</dbReference>
<evidence type="ECO:0000256" key="6">
    <source>
        <dbReference type="ARBA" id="ARBA00022741"/>
    </source>
</evidence>
<sequence length="833" mass="93928">MAAGGAAHVGDVEEDASQLMFPKEFENAETLLNSEVHMLLEHRKQQNESAEDEQELSEVFMKTLNYTARFSRFKNRETIASVRSLLLQKKLHKFELASLANLCPEAAEEAKALIPSVRPGVCMMAAYVEILKNEFPQIDSELFDYITGVLDSGGSDFEDGEEVFDAIGGFLQEVGDKNEDDIRKICSQMFNTLQLTKCDSGRQQVLLEAPVQLSQVSADTASTANDVHGIWMMKRNQSTTVDAKKLEKAEAKLKAKHERRNEKDSQKSSSSPLVLEEASASQASSKKENRVDSSGKNRSYDIRIENFDVSFGERCLLQGAELCLASGRRYGLVGRNGLGKTTLLKMLASRSLRVPLHISILHVEQEVAGDDTLALQSVLESDTVREELLKEERTLNAHIANGTADGLESVRLSEIYAKLEEIEADKAPARASVILAGLGFSAKMQQQATKEFSGGWRMRLALARALFARPDLLLLDEPTNMLDVRAILWLENYLQTWQSTILVVSHDRNFLNAVVTDIIHLHSQRLESYRGDYENFIKTKEDRLKNQQREYEAQLQYREHIQVFIDRFRYNANRAAQVQSKLKLLEKLPELKPMVKESEVILRFPDNFEKLSPPILQLDEVEFGYTPDQQIFKSLSVSADLESRICIVGENGAGKSTALKLLMGELTPVNGTRYAHRNLKIGYFSQHHVDQLDLNVCSIELLLKKFPGHPEEEYRHQLGRYGVTGELATRPVASLSGGQKSRVAFAQMTMPCPNFYILDEPTNHLDMETIEALAKALNNFKGGVVLVSHDERLIRMVCKELWVCEAGRVQRVDGGFDEYKDILQEQFRREGYL</sequence>
<keyword evidence="6" id="KW-0547">Nucleotide-binding</keyword>
<dbReference type="GO" id="GO:0016887">
    <property type="term" value="F:ATP hydrolysis activity"/>
    <property type="evidence" value="ECO:0007669"/>
    <property type="project" value="InterPro"/>
</dbReference>
<evidence type="ECO:0000259" key="13">
    <source>
        <dbReference type="PROSITE" id="PS50893"/>
    </source>
</evidence>
<dbReference type="SUPFAM" id="SSF52540">
    <property type="entry name" value="P-loop containing nucleoside triphosphate hydrolases"/>
    <property type="match status" value="2"/>
</dbReference>
<keyword evidence="3" id="KW-0804">Transcription</keyword>
<dbReference type="Pfam" id="PF00005">
    <property type="entry name" value="ABC_tran"/>
    <property type="match status" value="2"/>
</dbReference>
<accession>A0A498NA79</accession>
<comment type="subcellular location">
    <subcellularLocation>
        <location evidence="1">Nucleus</location>
    </subcellularLocation>
</comment>
<comment type="caution">
    <text evidence="14">The sequence shown here is derived from an EMBL/GenBank/DDBJ whole genome shotgun (WGS) entry which is preliminary data.</text>
</comment>
<feature type="compositionally biased region" description="Basic and acidic residues" evidence="12">
    <location>
        <begin position="251"/>
        <end position="266"/>
    </location>
</feature>
<dbReference type="PROSITE" id="PS50893">
    <property type="entry name" value="ABC_TRANSPORTER_2"/>
    <property type="match status" value="2"/>
</dbReference>
<evidence type="ECO:0000256" key="1">
    <source>
        <dbReference type="ARBA" id="ARBA00004123"/>
    </source>
</evidence>
<proteinExistence type="evidence at protein level"/>
<evidence type="ECO:0000256" key="8">
    <source>
        <dbReference type="ARBA" id="ARBA00022990"/>
    </source>
</evidence>
<keyword evidence="10" id="KW-0539">Nucleus</keyword>
<keyword evidence="9" id="KW-0051">Antiviral defense</keyword>
<dbReference type="GO" id="GO:0005634">
    <property type="term" value="C:nucleus"/>
    <property type="evidence" value="ECO:0007669"/>
    <property type="project" value="UniProtKB-SubCell"/>
</dbReference>
<protein>
    <recommendedName>
        <fullName evidence="11">ATP-binding cassette sub-family F member 3</fullName>
    </recommendedName>
</protein>
<evidence type="ECO:0000313" key="15">
    <source>
        <dbReference type="Proteomes" id="UP000290572"/>
    </source>
</evidence>
<evidence type="ECO:0000256" key="2">
    <source>
        <dbReference type="ARBA" id="ARBA00011054"/>
    </source>
</evidence>
<evidence type="ECO:0000256" key="10">
    <source>
        <dbReference type="ARBA" id="ARBA00023242"/>
    </source>
</evidence>
<dbReference type="Gene3D" id="3.40.50.300">
    <property type="entry name" value="P-loop containing nucleotide triphosphate hydrolases"/>
    <property type="match status" value="2"/>
</dbReference>
<evidence type="ECO:0000256" key="12">
    <source>
        <dbReference type="SAM" id="MobiDB-lite"/>
    </source>
</evidence>
<dbReference type="SMART" id="SM00657">
    <property type="entry name" value="RPOL4c"/>
    <property type="match status" value="1"/>
</dbReference>
<dbReference type="Pfam" id="PF03874">
    <property type="entry name" value="RNA_pol_Rpb4"/>
    <property type="match status" value="1"/>
</dbReference>
<dbReference type="Gene3D" id="1.20.1250.40">
    <property type="match status" value="1"/>
</dbReference>
<dbReference type="AlphaFoldDB" id="A0A498NA79"/>
<keyword evidence="8" id="KW-0007">Acetylation</keyword>
<dbReference type="PROSITE" id="PS00211">
    <property type="entry name" value="ABC_TRANSPORTER_1"/>
    <property type="match status" value="2"/>
</dbReference>
<keyword evidence="3" id="KW-0240">DNA-directed RNA polymerase</keyword>
<dbReference type="FunFam" id="3.40.50.300:FF:000688">
    <property type="entry name" value="ATP-binding cassette sub-family F member 3"/>
    <property type="match status" value="1"/>
</dbReference>
<dbReference type="GO" id="GO:0005524">
    <property type="term" value="F:ATP binding"/>
    <property type="evidence" value="ECO:0007669"/>
    <property type="project" value="UniProtKB-KW"/>
</dbReference>
<dbReference type="PANTHER" id="PTHR19211">
    <property type="entry name" value="ATP-BINDING TRANSPORT PROTEIN-RELATED"/>
    <property type="match status" value="1"/>
</dbReference>
<dbReference type="STRING" id="84645.A0A498NA79"/>